<dbReference type="Pfam" id="PF24764">
    <property type="entry name" value="rva_4"/>
    <property type="match status" value="1"/>
</dbReference>
<evidence type="ECO:0000313" key="6">
    <source>
        <dbReference type="Proteomes" id="UP000559256"/>
    </source>
</evidence>
<feature type="compositionally biased region" description="Acidic residues" evidence="2">
    <location>
        <begin position="212"/>
        <end position="222"/>
    </location>
</feature>
<dbReference type="PROSITE" id="PS50994">
    <property type="entry name" value="INTEGRASE"/>
    <property type="match status" value="1"/>
</dbReference>
<dbReference type="GO" id="GO:0003723">
    <property type="term" value="F:RNA binding"/>
    <property type="evidence" value="ECO:0007669"/>
    <property type="project" value="UniProtKB-KW"/>
</dbReference>
<dbReference type="Proteomes" id="UP000559256">
    <property type="component" value="Unassembled WGS sequence"/>
</dbReference>
<accession>A0A8H5BYQ5</accession>
<dbReference type="PANTHER" id="PTHR46791:SF5">
    <property type="entry name" value="CLR5 DOMAIN-CONTAINING PROTEIN-RELATED"/>
    <property type="match status" value="1"/>
</dbReference>
<evidence type="ECO:0000259" key="4">
    <source>
        <dbReference type="PROSITE" id="PS50994"/>
    </source>
</evidence>
<organism evidence="5 6">
    <name type="scientific">Tetrapyrgos nigripes</name>
    <dbReference type="NCBI Taxonomy" id="182062"/>
    <lineage>
        <taxon>Eukaryota</taxon>
        <taxon>Fungi</taxon>
        <taxon>Dikarya</taxon>
        <taxon>Basidiomycota</taxon>
        <taxon>Agaricomycotina</taxon>
        <taxon>Agaricomycetes</taxon>
        <taxon>Agaricomycetidae</taxon>
        <taxon>Agaricales</taxon>
        <taxon>Marasmiineae</taxon>
        <taxon>Marasmiaceae</taxon>
        <taxon>Tetrapyrgos</taxon>
    </lineage>
</organism>
<proteinExistence type="predicted"/>
<dbReference type="PANTHER" id="PTHR46791">
    <property type="entry name" value="EXPRESSED PROTEIN"/>
    <property type="match status" value="1"/>
</dbReference>
<keyword evidence="6" id="KW-1185">Reference proteome</keyword>
<dbReference type="InterPro" id="IPR012337">
    <property type="entry name" value="RNaseH-like_sf"/>
</dbReference>
<comment type="caution">
    <text evidence="5">The sequence shown here is derived from an EMBL/GenBank/DDBJ whole genome shotgun (WGS) entry which is preliminary data.</text>
</comment>
<dbReference type="GO" id="GO:0015074">
    <property type="term" value="P:DNA integration"/>
    <property type="evidence" value="ECO:0007669"/>
    <property type="project" value="InterPro"/>
</dbReference>
<dbReference type="AlphaFoldDB" id="A0A8H5BYQ5"/>
<dbReference type="GO" id="GO:0005634">
    <property type="term" value="C:nucleus"/>
    <property type="evidence" value="ECO:0007669"/>
    <property type="project" value="UniProtKB-ARBA"/>
</dbReference>
<feature type="domain" description="Integrase catalytic" evidence="4">
    <location>
        <begin position="274"/>
        <end position="459"/>
    </location>
</feature>
<gene>
    <name evidence="5" type="ORF">D9758_018551</name>
</gene>
<feature type="region of interest" description="Disordered" evidence="2">
    <location>
        <begin position="202"/>
        <end position="252"/>
    </location>
</feature>
<keyword evidence="1" id="KW-0694">RNA-binding</keyword>
<dbReference type="OrthoDB" id="3252187at2759"/>
<dbReference type="InterPro" id="IPR001584">
    <property type="entry name" value="Integrase_cat-core"/>
</dbReference>
<name>A0A8H5BYQ5_9AGAR</name>
<feature type="chain" id="PRO_5034868555" description="Integrase catalytic domain-containing protein" evidence="3">
    <location>
        <begin position="27"/>
        <end position="576"/>
    </location>
</feature>
<feature type="signal peptide" evidence="3">
    <location>
        <begin position="1"/>
        <end position="26"/>
    </location>
</feature>
<dbReference type="EMBL" id="JAACJM010000319">
    <property type="protein sequence ID" value="KAF5331773.1"/>
    <property type="molecule type" value="Genomic_DNA"/>
</dbReference>
<sequence>MRPSRISVLGLLCLVLLLFISQNAIASENHESATAGPSNLDQQLTSIGNTNEQEPSAENLVLSFRTYSAEFDHIVRQVLGNPGADTFQLRQLSEDLEEFRSLVHLYREQVLDQEEYALLVRNIIHMQHDVQQRHDVVLQASHHGRPLLVETVTTNQRGRPCTEINPGFLDFAYRHRSTSGISRFLHVGRRTVRRRLLQLGIAQPGQNPFPSDEVDTMLDGDSEGSGSKDDLLDPQQRVPDDTASSSAPNARSYLSSLSDNELDELIISLGIHYRRAVPGPNALWHHDGQHGLIRWGIVIHGYIDGYSRLVTGLRASNNNYADTVLHLFLQAAAVYGVPSRLRGDHGTENLRVAAWMEYHNGQRRGSYIWGQSVHNVRIERLWVDVTAQVGQSWHDFFTDLEMHHGLDINNDNHRWLLHYLFLPIINQELSFWAESWNNHRIQIRDGPNRSPIDMFGFDMFMHGFRGHDLNLNQAELEVYGVDWEALRSEGILRSQADNNPSQLHETGDSAFIEQTHLPTNLNFVHVEAPQGIMTPEQLYHLEASVSPWRGGGRLEDLQAQWLTALVCARSLCVNFF</sequence>
<dbReference type="SUPFAM" id="SSF53098">
    <property type="entry name" value="Ribonuclease H-like"/>
    <property type="match status" value="1"/>
</dbReference>
<dbReference type="InterPro" id="IPR058913">
    <property type="entry name" value="Integrase_dom_put"/>
</dbReference>
<evidence type="ECO:0000313" key="5">
    <source>
        <dbReference type="EMBL" id="KAF5331773.1"/>
    </source>
</evidence>
<keyword evidence="3" id="KW-0732">Signal</keyword>
<evidence type="ECO:0000256" key="2">
    <source>
        <dbReference type="SAM" id="MobiDB-lite"/>
    </source>
</evidence>
<evidence type="ECO:0000256" key="1">
    <source>
        <dbReference type="ARBA" id="ARBA00022884"/>
    </source>
</evidence>
<reference evidence="5 6" key="1">
    <citation type="journal article" date="2020" name="ISME J.">
        <title>Uncovering the hidden diversity of litter-decomposition mechanisms in mushroom-forming fungi.</title>
        <authorList>
            <person name="Floudas D."/>
            <person name="Bentzer J."/>
            <person name="Ahren D."/>
            <person name="Johansson T."/>
            <person name="Persson P."/>
            <person name="Tunlid A."/>
        </authorList>
    </citation>
    <scope>NUCLEOTIDE SEQUENCE [LARGE SCALE GENOMIC DNA]</scope>
    <source>
        <strain evidence="5 6">CBS 291.85</strain>
    </source>
</reference>
<evidence type="ECO:0000256" key="3">
    <source>
        <dbReference type="SAM" id="SignalP"/>
    </source>
</evidence>
<protein>
    <recommendedName>
        <fullName evidence="4">Integrase catalytic domain-containing protein</fullName>
    </recommendedName>
</protein>